<keyword evidence="1" id="KW-0812">Transmembrane</keyword>
<reference evidence="2 3" key="1">
    <citation type="submission" date="2016-11" db="EMBL/GenBank/DDBJ databases">
        <authorList>
            <person name="Jaros S."/>
            <person name="Januszkiewicz K."/>
            <person name="Wedrychowicz H."/>
        </authorList>
    </citation>
    <scope>NUCLEOTIDE SEQUENCE [LARGE SCALE GENOMIC DNA]</scope>
    <source>
        <strain evidence="2 3">DSM 15930</strain>
    </source>
</reference>
<protein>
    <submittedName>
        <fullName evidence="2">Uncharacterized protein</fullName>
    </submittedName>
</protein>
<dbReference type="AlphaFoldDB" id="A0A1M7N8Y9"/>
<keyword evidence="3" id="KW-1185">Reference proteome</keyword>
<keyword evidence="1" id="KW-0472">Membrane</keyword>
<evidence type="ECO:0000313" key="2">
    <source>
        <dbReference type="EMBL" id="SHN00092.1"/>
    </source>
</evidence>
<evidence type="ECO:0000313" key="3">
    <source>
        <dbReference type="Proteomes" id="UP000184038"/>
    </source>
</evidence>
<name>A0A1M7N8Y9_9FIRM</name>
<keyword evidence="1" id="KW-1133">Transmembrane helix</keyword>
<sequence>MYQIFLTKTINPNNIDWGTTAAWIALAVAIISPIITTIITNMHQSKMKRLEILNNRGLEIIERYLSVTTRQINIFGLSDEYDKYYSLIFLYVPNDLYKAIEELDKLIRDCDSKSFPDKDKCLPLLHKISKSLQYFKI</sequence>
<proteinExistence type="predicted"/>
<dbReference type="EMBL" id="FRCP01000026">
    <property type="protein sequence ID" value="SHN00092.1"/>
    <property type="molecule type" value="Genomic_DNA"/>
</dbReference>
<organism evidence="2 3">
    <name type="scientific">Anaerosporobacter mobilis DSM 15930</name>
    <dbReference type="NCBI Taxonomy" id="1120996"/>
    <lineage>
        <taxon>Bacteria</taxon>
        <taxon>Bacillati</taxon>
        <taxon>Bacillota</taxon>
        <taxon>Clostridia</taxon>
        <taxon>Lachnospirales</taxon>
        <taxon>Lachnospiraceae</taxon>
        <taxon>Anaerosporobacter</taxon>
    </lineage>
</organism>
<gene>
    <name evidence="2" type="ORF">SAMN02746066_04303</name>
</gene>
<feature type="transmembrane region" description="Helical" evidence="1">
    <location>
        <begin position="20"/>
        <end position="39"/>
    </location>
</feature>
<evidence type="ECO:0000256" key="1">
    <source>
        <dbReference type="SAM" id="Phobius"/>
    </source>
</evidence>
<dbReference type="RefSeq" id="WP_073291266.1">
    <property type="nucleotide sequence ID" value="NZ_FRCP01000026.1"/>
</dbReference>
<dbReference type="Proteomes" id="UP000184038">
    <property type="component" value="Unassembled WGS sequence"/>
</dbReference>
<dbReference type="OrthoDB" id="9974451at2"/>
<accession>A0A1M7N8Y9</accession>